<dbReference type="KEGG" id="sgd:ELQ87_26085"/>
<evidence type="ECO:0000313" key="4">
    <source>
        <dbReference type="Proteomes" id="UP000501753"/>
    </source>
</evidence>
<sequence length="143" mass="15667">MSADQVLGRRDDVTAVRGTERAVAALTWALDARADDPSRAYRVTADGPWGTSEGRGYDLVDALDRVRRALEGAGWLLAVNAARPDVAQSGMLRDSGSTRAYLLREGRRGRREEMVNLFDDAPADAVTTLDAQQAAHRRWLDSL</sequence>
<keyword evidence="4" id="KW-1185">Reference proteome</keyword>
<dbReference type="AlphaFoldDB" id="A0A3Q9KVZ0"/>
<evidence type="ECO:0000313" key="2">
    <source>
        <dbReference type="EMBL" id="QCN85844.1"/>
    </source>
</evidence>
<protein>
    <submittedName>
        <fullName evidence="1">Uncharacterized protein</fullName>
    </submittedName>
</protein>
<accession>A0A3Q9KVZ0</accession>
<dbReference type="RefSeq" id="WP_127180107.1">
    <property type="nucleotide sequence ID" value="NZ_CP029078.1"/>
</dbReference>
<dbReference type="EMBL" id="CP034687">
    <property type="protein sequence ID" value="AZS87308.1"/>
    <property type="molecule type" value="Genomic_DNA"/>
</dbReference>
<reference evidence="1 3" key="2">
    <citation type="submission" date="2018-12" db="EMBL/GenBank/DDBJ databases">
        <title>Streptomyces griseoviridis F1-27 complete genome.</title>
        <authorList>
            <person name="Mariita R.M."/>
            <person name="Sello J.K."/>
        </authorList>
    </citation>
    <scope>NUCLEOTIDE SEQUENCE [LARGE SCALE GENOMIC DNA]</scope>
    <source>
        <strain evidence="1 3">F1-27</strain>
    </source>
</reference>
<dbReference type="Proteomes" id="UP000501753">
    <property type="component" value="Chromosome"/>
</dbReference>
<organism evidence="1 3">
    <name type="scientific">Streptomyces griseoviridis</name>
    <dbReference type="NCBI Taxonomy" id="45398"/>
    <lineage>
        <taxon>Bacteria</taxon>
        <taxon>Bacillati</taxon>
        <taxon>Actinomycetota</taxon>
        <taxon>Actinomycetes</taxon>
        <taxon>Kitasatosporales</taxon>
        <taxon>Streptomycetaceae</taxon>
        <taxon>Streptomyces</taxon>
    </lineage>
</organism>
<proteinExistence type="predicted"/>
<dbReference type="Proteomes" id="UP000271291">
    <property type="component" value="Chromosome"/>
</dbReference>
<gene>
    <name evidence="2" type="ORF">DDJ31_13175</name>
    <name evidence="1" type="ORF">ELQ87_26085</name>
</gene>
<evidence type="ECO:0000313" key="3">
    <source>
        <dbReference type="Proteomes" id="UP000271291"/>
    </source>
</evidence>
<reference evidence="2 4" key="1">
    <citation type="submission" date="2018-04" db="EMBL/GenBank/DDBJ databases">
        <title>Complete genome sequences of Streptomyces griseoviridis K61 and characterization of antagonistic properties of biological control agents.</title>
        <authorList>
            <person name="Mariita R.M."/>
            <person name="Sello J.K."/>
        </authorList>
    </citation>
    <scope>NUCLEOTIDE SEQUENCE [LARGE SCALE GENOMIC DNA]</scope>
    <source>
        <strain evidence="2 4">K61</strain>
    </source>
</reference>
<name>A0A3Q9KVZ0_STRGD</name>
<evidence type="ECO:0000313" key="1">
    <source>
        <dbReference type="EMBL" id="AZS87308.1"/>
    </source>
</evidence>
<dbReference type="OrthoDB" id="5164467at2"/>
<dbReference type="EMBL" id="CP029078">
    <property type="protein sequence ID" value="QCN85844.1"/>
    <property type="molecule type" value="Genomic_DNA"/>
</dbReference>